<name>A0A4R0RTZ7_9APHY</name>
<keyword evidence="2" id="KW-1185">Reference proteome</keyword>
<evidence type="ECO:0000313" key="2">
    <source>
        <dbReference type="Proteomes" id="UP000292702"/>
    </source>
</evidence>
<evidence type="ECO:0008006" key="3">
    <source>
        <dbReference type="Google" id="ProtNLM"/>
    </source>
</evidence>
<dbReference type="InterPro" id="IPR032675">
    <property type="entry name" value="LRR_dom_sf"/>
</dbReference>
<reference evidence="1 2" key="1">
    <citation type="submission" date="2018-11" db="EMBL/GenBank/DDBJ databases">
        <title>Genome assembly of Steccherinum ochraceum LE-BIN_3174, the white-rot fungus of the Steccherinaceae family (The Residual Polyporoid clade, Polyporales, Basidiomycota).</title>
        <authorList>
            <person name="Fedorova T.V."/>
            <person name="Glazunova O.A."/>
            <person name="Landesman E.O."/>
            <person name="Moiseenko K.V."/>
            <person name="Psurtseva N.V."/>
            <person name="Savinova O.S."/>
            <person name="Shakhova N.V."/>
            <person name="Tyazhelova T.V."/>
            <person name="Vasina D.V."/>
        </authorList>
    </citation>
    <scope>NUCLEOTIDE SEQUENCE [LARGE SCALE GENOMIC DNA]</scope>
    <source>
        <strain evidence="1 2">LE-BIN_3174</strain>
    </source>
</reference>
<protein>
    <recommendedName>
        <fullName evidence="3">F-box domain-containing protein</fullName>
    </recommendedName>
</protein>
<organism evidence="1 2">
    <name type="scientific">Steccherinum ochraceum</name>
    <dbReference type="NCBI Taxonomy" id="92696"/>
    <lineage>
        <taxon>Eukaryota</taxon>
        <taxon>Fungi</taxon>
        <taxon>Dikarya</taxon>
        <taxon>Basidiomycota</taxon>
        <taxon>Agaricomycotina</taxon>
        <taxon>Agaricomycetes</taxon>
        <taxon>Polyporales</taxon>
        <taxon>Steccherinaceae</taxon>
        <taxon>Steccherinum</taxon>
    </lineage>
</organism>
<sequence>MHSLFLITELVEHIVASMAKVERPDPDNLCHCLIQSLTPDAAKDIRSLGLTARLFRDPTLDALWRVQSSLAPLFRSVGAVGPPQTPIIERESWTLRRFLNTDDVPILLQYSSRISALALSNLSPLFPDYLPLLRSLPPTILFPRLSRICCRESGIAEASFVLARMGNSLTSAHMLSKTVIPAGIVSQLRHSPAILRFVQLESAVGGALQDGELTSSEIQNLLRETTSLLNLFLWANANEAMWYAASRLPLKLLLFRASELRPFSSVENTTFQMLTFLRLDIPGFSFLLKIFSKVSFPALRTFLCFFEEYRRGSHAEAAALFAAIDRVCPNATLTELWIERTEYTEDTEHPTDYFIRPDALRPLLRCKNMRSLLLRLEWNWDLDDALMQDMAQAWPDLRELVLDVETPSWPTVPRITFRGLVALAFGCPHLKHFGAGLDTTPLSPSYRTELAQESAATRRVNTNLWDLRIGYSTIREEHVEDIAVFLEDLCSQLRLYGANYDDKWPRVNMRIRDLRGGRESQIQK</sequence>
<proteinExistence type="predicted"/>
<dbReference type="AlphaFoldDB" id="A0A4R0RTZ7"/>
<comment type="caution">
    <text evidence="1">The sequence shown here is derived from an EMBL/GenBank/DDBJ whole genome shotgun (WGS) entry which is preliminary data.</text>
</comment>
<accession>A0A4R0RTZ7</accession>
<dbReference type="OrthoDB" id="2757320at2759"/>
<evidence type="ECO:0000313" key="1">
    <source>
        <dbReference type="EMBL" id="TCD66084.1"/>
    </source>
</evidence>
<dbReference type="Proteomes" id="UP000292702">
    <property type="component" value="Unassembled WGS sequence"/>
</dbReference>
<gene>
    <name evidence="1" type="ORF">EIP91_001842</name>
</gene>
<dbReference type="EMBL" id="RWJN01000150">
    <property type="protein sequence ID" value="TCD66084.1"/>
    <property type="molecule type" value="Genomic_DNA"/>
</dbReference>
<dbReference type="Gene3D" id="3.80.10.10">
    <property type="entry name" value="Ribonuclease Inhibitor"/>
    <property type="match status" value="1"/>
</dbReference>